<organism evidence="1 2">
    <name type="scientific">Rubroshorea leprosula</name>
    <dbReference type="NCBI Taxonomy" id="152421"/>
    <lineage>
        <taxon>Eukaryota</taxon>
        <taxon>Viridiplantae</taxon>
        <taxon>Streptophyta</taxon>
        <taxon>Embryophyta</taxon>
        <taxon>Tracheophyta</taxon>
        <taxon>Spermatophyta</taxon>
        <taxon>Magnoliopsida</taxon>
        <taxon>eudicotyledons</taxon>
        <taxon>Gunneridae</taxon>
        <taxon>Pentapetalae</taxon>
        <taxon>rosids</taxon>
        <taxon>malvids</taxon>
        <taxon>Malvales</taxon>
        <taxon>Dipterocarpaceae</taxon>
        <taxon>Rubroshorea</taxon>
    </lineage>
</organism>
<gene>
    <name evidence="1" type="ORF">SLEP1_g57549</name>
</gene>
<dbReference type="EMBL" id="BPVZ01000403">
    <property type="protein sequence ID" value="GKV50867.1"/>
    <property type="molecule type" value="Genomic_DNA"/>
</dbReference>
<keyword evidence="2" id="KW-1185">Reference proteome</keyword>
<dbReference type="AlphaFoldDB" id="A0AAV5MMY9"/>
<sequence>MPPDHQKQNVIRFAEKTSHAMATALNVVQTSHSFVVVLVSMTSRGFCN</sequence>
<evidence type="ECO:0000313" key="2">
    <source>
        <dbReference type="Proteomes" id="UP001054252"/>
    </source>
</evidence>
<reference evidence="1 2" key="1">
    <citation type="journal article" date="2021" name="Commun. Biol.">
        <title>The genome of Shorea leprosula (Dipterocarpaceae) highlights the ecological relevance of drought in aseasonal tropical rainforests.</title>
        <authorList>
            <person name="Ng K.K.S."/>
            <person name="Kobayashi M.J."/>
            <person name="Fawcett J.A."/>
            <person name="Hatakeyama M."/>
            <person name="Paape T."/>
            <person name="Ng C.H."/>
            <person name="Ang C.C."/>
            <person name="Tnah L.H."/>
            <person name="Lee C.T."/>
            <person name="Nishiyama T."/>
            <person name="Sese J."/>
            <person name="O'Brien M.J."/>
            <person name="Copetti D."/>
            <person name="Mohd Noor M.I."/>
            <person name="Ong R.C."/>
            <person name="Putra M."/>
            <person name="Sireger I.Z."/>
            <person name="Indrioko S."/>
            <person name="Kosugi Y."/>
            <person name="Izuno A."/>
            <person name="Isagi Y."/>
            <person name="Lee S.L."/>
            <person name="Shimizu K.K."/>
        </authorList>
    </citation>
    <scope>NUCLEOTIDE SEQUENCE [LARGE SCALE GENOMIC DNA]</scope>
    <source>
        <strain evidence="1">214</strain>
    </source>
</reference>
<protein>
    <submittedName>
        <fullName evidence="1">Uncharacterized protein</fullName>
    </submittedName>
</protein>
<dbReference type="Proteomes" id="UP001054252">
    <property type="component" value="Unassembled WGS sequence"/>
</dbReference>
<comment type="caution">
    <text evidence="1">The sequence shown here is derived from an EMBL/GenBank/DDBJ whole genome shotgun (WGS) entry which is preliminary data.</text>
</comment>
<name>A0AAV5MMY9_9ROSI</name>
<proteinExistence type="predicted"/>
<evidence type="ECO:0000313" key="1">
    <source>
        <dbReference type="EMBL" id="GKV50867.1"/>
    </source>
</evidence>
<accession>A0AAV5MMY9</accession>